<keyword evidence="4" id="KW-1185">Reference proteome</keyword>
<dbReference type="PANTHER" id="PTHR30576">
    <property type="entry name" value="COLANIC BIOSYNTHESIS UDP-GLUCOSE LIPID CARRIER TRANSFERASE"/>
    <property type="match status" value="1"/>
</dbReference>
<dbReference type="PANTHER" id="PTHR30576:SF8">
    <property type="entry name" value="UNDECAPRENYL-PHOSPHATE GALACTOSE PHOSPHOTRANSFERASE"/>
    <property type="match status" value="1"/>
</dbReference>
<proteinExistence type="inferred from homology"/>
<protein>
    <submittedName>
        <fullName evidence="3">Lipopolysaccharide/colanic/teichoic acid biosynthesis glycosyltransferase</fullName>
    </submittedName>
</protein>
<evidence type="ECO:0000256" key="1">
    <source>
        <dbReference type="ARBA" id="ARBA00006464"/>
    </source>
</evidence>
<name>A0ABU2B422_9MICC</name>
<gene>
    <name evidence="3" type="ORF">J2S62_002258</name>
</gene>
<organism evidence="3 4">
    <name type="scientific">Enteractinococcus fodinae</name>
    <dbReference type="NCBI Taxonomy" id="684663"/>
    <lineage>
        <taxon>Bacteria</taxon>
        <taxon>Bacillati</taxon>
        <taxon>Actinomycetota</taxon>
        <taxon>Actinomycetes</taxon>
        <taxon>Micrococcales</taxon>
        <taxon>Micrococcaceae</taxon>
    </lineage>
</organism>
<dbReference type="EMBL" id="JAVDYJ010000001">
    <property type="protein sequence ID" value="MDR7348001.1"/>
    <property type="molecule type" value="Genomic_DNA"/>
</dbReference>
<comment type="caution">
    <text evidence="3">The sequence shown here is derived from an EMBL/GenBank/DDBJ whole genome shotgun (WGS) entry which is preliminary data.</text>
</comment>
<evidence type="ECO:0000313" key="4">
    <source>
        <dbReference type="Proteomes" id="UP001183794"/>
    </source>
</evidence>
<accession>A0ABU2B422</accession>
<dbReference type="InterPro" id="IPR003362">
    <property type="entry name" value="Bact_transf"/>
</dbReference>
<reference evidence="3 4" key="1">
    <citation type="submission" date="2023-07" db="EMBL/GenBank/DDBJ databases">
        <title>Sequencing the genomes of 1000 actinobacteria strains.</title>
        <authorList>
            <person name="Klenk H.-P."/>
        </authorList>
    </citation>
    <scope>NUCLEOTIDE SEQUENCE [LARGE SCALE GENOMIC DNA]</scope>
    <source>
        <strain evidence="3 4">DSM 22966</strain>
    </source>
</reference>
<sequence>MMKVYRRFYASVKRGLDIVSSAAALVALSPIIGAVGVAVRMKLGTPVIFRQDRPGLNGEIFTLYKFRSMLNVDESVGRVANEDRMTPFGSKLRATSLDELPSLYNVLRGDMSLVGPRPLRVEYLERYTDDQARRHEVKPGVTGLAQIQGRNELSWSERFKLDVEYVDNRSLLLDIKIILKTVFVAIKREGITAEGAVVGDYFWGSSPDSEAQIPVQSSQEQR</sequence>
<feature type="domain" description="Bacterial sugar transferase" evidence="2">
    <location>
        <begin position="13"/>
        <end position="186"/>
    </location>
</feature>
<evidence type="ECO:0000259" key="2">
    <source>
        <dbReference type="Pfam" id="PF02397"/>
    </source>
</evidence>
<dbReference type="Proteomes" id="UP001183794">
    <property type="component" value="Unassembled WGS sequence"/>
</dbReference>
<evidence type="ECO:0000313" key="3">
    <source>
        <dbReference type="EMBL" id="MDR7348001.1"/>
    </source>
</evidence>
<comment type="similarity">
    <text evidence="1">Belongs to the bacterial sugar transferase family.</text>
</comment>
<dbReference type="Pfam" id="PF02397">
    <property type="entry name" value="Bac_transf"/>
    <property type="match status" value="1"/>
</dbReference>